<feature type="compositionally biased region" description="Low complexity" evidence="1">
    <location>
        <begin position="108"/>
        <end position="132"/>
    </location>
</feature>
<sequence length="630" mass="64454">MSLHRPQTHRFRRVSTRDVERCRSALASRKRATSRWRPVARFAAFAARRRRGNGIERRLSYHREASPSRAAEIAVQSVHRNRNMRHAALAVLVSLSVAPALAAAQVASPADSASTARPPAAAGRPQPDAPGDVRFRQKGAGSVPRPLAVKLADIINGADFGMLCNGSNDDAAALNRALAYAASVAPAVVNLPLSGTRCVIAGTVTVPENVTLAGARGQRASLAAGAANLSPMISLAGNGAAIRDLYINASAAGANSRGATIAVRNVVAPVIAGVYIQGPFIGIDLNGNQALVEQTIVNGVKGAGSVGIRIGALTAHAETTDARIARTTVIGDRAQPGDAAMQILDAGGLLVSESDMLFTKIGTQIAPGANQSVAWASLNNTYVGDTNAINALEIDTRAPSARVEGLECSACWTASAQSDNILIANTGGGLVSEIHFNGLRNYNGASNGANVKAGTFVTFDASRFCGNGRGGGAAANIVYGPNVSAYAVRNSELGGSCGGLFKAAPRHGIVLAGNNAGGLVSGNDFSGSRTPISGAPTGDSIVSSNLGIDTKPVTIASAATIDVHTTPVVLLTGNAKIRAIEPTWNGRTLKLIPTKGTASFATGGNLCNAATAAQNAPVDAYFNGSCWNLK</sequence>
<dbReference type="InterPro" id="IPR011050">
    <property type="entry name" value="Pectin_lyase_fold/virulence"/>
</dbReference>
<organism evidence="2 3">
    <name type="scientific">Burkholderia thailandensis (strain ATCC 700388 / DSM 13276 / CCUG 48851 / CIP 106301 / E264)</name>
    <dbReference type="NCBI Taxonomy" id="271848"/>
    <lineage>
        <taxon>Bacteria</taxon>
        <taxon>Pseudomonadati</taxon>
        <taxon>Pseudomonadota</taxon>
        <taxon>Betaproteobacteria</taxon>
        <taxon>Burkholderiales</taxon>
        <taxon>Burkholderiaceae</taxon>
        <taxon>Burkholderia</taxon>
        <taxon>pseudomallei group</taxon>
    </lineage>
</organism>
<name>Q2SYV7_BURTA</name>
<dbReference type="HOGENOM" id="CLU_433932_0_0_4"/>
<proteinExistence type="predicted"/>
<evidence type="ECO:0000256" key="1">
    <source>
        <dbReference type="SAM" id="MobiDB-lite"/>
    </source>
</evidence>
<accession>Q2SYV7</accession>
<dbReference type="EMBL" id="CP000086">
    <property type="protein sequence ID" value="ABC36742.1"/>
    <property type="molecule type" value="Genomic_DNA"/>
</dbReference>
<evidence type="ECO:0000313" key="2">
    <source>
        <dbReference type="EMBL" id="ABC36742.1"/>
    </source>
</evidence>
<dbReference type="Gene3D" id="2.160.20.10">
    <property type="entry name" value="Single-stranded right-handed beta-helix, Pectin lyase-like"/>
    <property type="match status" value="1"/>
</dbReference>
<dbReference type="AlphaFoldDB" id="Q2SYV7"/>
<dbReference type="KEGG" id="bte:BTH_I1345"/>
<reference evidence="2 3" key="1">
    <citation type="journal article" date="2005" name="BMC Genomics">
        <title>Bacterial genome adaptation to niches: divergence of the potential virulence genes in three Burkholderia species of different survival strategies.</title>
        <authorList>
            <person name="Kim H.S."/>
            <person name="Schell M.A."/>
            <person name="Yu Y."/>
            <person name="Ulrich R.L."/>
            <person name="Sarria S.H."/>
            <person name="Nierman W.C."/>
            <person name="DeShazer D."/>
        </authorList>
    </citation>
    <scope>NUCLEOTIDE SEQUENCE [LARGE SCALE GENOMIC DNA]</scope>
    <source>
        <strain evidence="3">ATCC 700388 / DSM 13276 / CCUG 48851 / CIP 106301 / E264</strain>
    </source>
</reference>
<dbReference type="Proteomes" id="UP000001930">
    <property type="component" value="Chromosome I"/>
</dbReference>
<protein>
    <submittedName>
        <fullName evidence="2">Gp48, putative</fullName>
    </submittedName>
</protein>
<feature type="region of interest" description="Disordered" evidence="1">
    <location>
        <begin position="108"/>
        <end position="141"/>
    </location>
</feature>
<dbReference type="SUPFAM" id="SSF51126">
    <property type="entry name" value="Pectin lyase-like"/>
    <property type="match status" value="1"/>
</dbReference>
<gene>
    <name evidence="2" type="ordered locus">BTH_I1345</name>
</gene>
<dbReference type="InterPro" id="IPR012334">
    <property type="entry name" value="Pectin_lyas_fold"/>
</dbReference>
<keyword evidence="3" id="KW-1185">Reference proteome</keyword>
<evidence type="ECO:0000313" key="3">
    <source>
        <dbReference type="Proteomes" id="UP000001930"/>
    </source>
</evidence>